<proteinExistence type="predicted"/>
<sequence>MKEAMRRLNGLTHTPEFDPLHPTTTTTTLKRPTAITVATNKRSPKDEVAATAANPMRYRWVRVMRGRFETLNPKSSGGSVPLTWQRRRRGMRGVKVRTNYVYPSLPPHSVTNNLIPPFHYKKSSQSSMRDTPNQSFAPFPSPHVGEFSGSSLNMLLLPQTMSLYHQIPYINHSSS</sequence>
<protein>
    <submittedName>
        <fullName evidence="2">Uncharacterized protein</fullName>
    </submittedName>
</protein>
<name>A0A4S4DKE9_CAMSN</name>
<organism evidence="2 3">
    <name type="scientific">Camellia sinensis var. sinensis</name>
    <name type="common">China tea</name>
    <dbReference type="NCBI Taxonomy" id="542762"/>
    <lineage>
        <taxon>Eukaryota</taxon>
        <taxon>Viridiplantae</taxon>
        <taxon>Streptophyta</taxon>
        <taxon>Embryophyta</taxon>
        <taxon>Tracheophyta</taxon>
        <taxon>Spermatophyta</taxon>
        <taxon>Magnoliopsida</taxon>
        <taxon>eudicotyledons</taxon>
        <taxon>Gunneridae</taxon>
        <taxon>Pentapetalae</taxon>
        <taxon>asterids</taxon>
        <taxon>Ericales</taxon>
        <taxon>Theaceae</taxon>
        <taxon>Camellia</taxon>
    </lineage>
</organism>
<evidence type="ECO:0000256" key="1">
    <source>
        <dbReference type="SAM" id="MobiDB-lite"/>
    </source>
</evidence>
<dbReference type="Proteomes" id="UP000306102">
    <property type="component" value="Unassembled WGS sequence"/>
</dbReference>
<evidence type="ECO:0000313" key="3">
    <source>
        <dbReference type="Proteomes" id="UP000306102"/>
    </source>
</evidence>
<dbReference type="AlphaFoldDB" id="A0A4S4DKE9"/>
<feature type="region of interest" description="Disordered" evidence="1">
    <location>
        <begin position="1"/>
        <end position="26"/>
    </location>
</feature>
<accession>A0A4S4DKE9</accession>
<dbReference type="STRING" id="542762.A0A4S4DKE9"/>
<reference evidence="2 3" key="1">
    <citation type="journal article" date="2018" name="Proc. Natl. Acad. Sci. U.S.A.">
        <title>Draft genome sequence of Camellia sinensis var. sinensis provides insights into the evolution of the tea genome and tea quality.</title>
        <authorList>
            <person name="Wei C."/>
            <person name="Yang H."/>
            <person name="Wang S."/>
            <person name="Zhao J."/>
            <person name="Liu C."/>
            <person name="Gao L."/>
            <person name="Xia E."/>
            <person name="Lu Y."/>
            <person name="Tai Y."/>
            <person name="She G."/>
            <person name="Sun J."/>
            <person name="Cao H."/>
            <person name="Tong W."/>
            <person name="Gao Q."/>
            <person name="Li Y."/>
            <person name="Deng W."/>
            <person name="Jiang X."/>
            <person name="Wang W."/>
            <person name="Chen Q."/>
            <person name="Zhang S."/>
            <person name="Li H."/>
            <person name="Wu J."/>
            <person name="Wang P."/>
            <person name="Li P."/>
            <person name="Shi C."/>
            <person name="Zheng F."/>
            <person name="Jian J."/>
            <person name="Huang B."/>
            <person name="Shan D."/>
            <person name="Shi M."/>
            <person name="Fang C."/>
            <person name="Yue Y."/>
            <person name="Li F."/>
            <person name="Li D."/>
            <person name="Wei S."/>
            <person name="Han B."/>
            <person name="Jiang C."/>
            <person name="Yin Y."/>
            <person name="Xia T."/>
            <person name="Zhang Z."/>
            <person name="Bennetzen J.L."/>
            <person name="Zhao S."/>
            <person name="Wan X."/>
        </authorList>
    </citation>
    <scope>NUCLEOTIDE SEQUENCE [LARGE SCALE GENOMIC DNA]</scope>
    <source>
        <strain evidence="3">cv. Shuchazao</strain>
        <tissue evidence="2">Leaf</tissue>
    </source>
</reference>
<comment type="caution">
    <text evidence="2">The sequence shown here is derived from an EMBL/GenBank/DDBJ whole genome shotgun (WGS) entry which is preliminary data.</text>
</comment>
<evidence type="ECO:0000313" key="2">
    <source>
        <dbReference type="EMBL" id="THG03345.1"/>
    </source>
</evidence>
<keyword evidence="3" id="KW-1185">Reference proteome</keyword>
<gene>
    <name evidence="2" type="ORF">TEA_026089</name>
</gene>
<dbReference type="EMBL" id="SDRB02010987">
    <property type="protein sequence ID" value="THG03345.1"/>
    <property type="molecule type" value="Genomic_DNA"/>
</dbReference>